<organism evidence="2 3">
    <name type="scientific">Protofrankia coriariae</name>
    <dbReference type="NCBI Taxonomy" id="1562887"/>
    <lineage>
        <taxon>Bacteria</taxon>
        <taxon>Bacillati</taxon>
        <taxon>Actinomycetota</taxon>
        <taxon>Actinomycetes</taxon>
        <taxon>Frankiales</taxon>
        <taxon>Frankiaceae</taxon>
        <taxon>Protofrankia</taxon>
    </lineage>
</organism>
<gene>
    <name evidence="2" type="ORF">FrCorBMG51_08940</name>
</gene>
<dbReference type="RefSeq" id="WP_047222621.1">
    <property type="nucleotide sequence ID" value="NZ_JWIO01000011.1"/>
</dbReference>
<dbReference type="Pfam" id="PF11292">
    <property type="entry name" value="DUF3093"/>
    <property type="match status" value="1"/>
</dbReference>
<dbReference type="EMBL" id="JWIO01000011">
    <property type="protein sequence ID" value="KLL11791.1"/>
    <property type="molecule type" value="Genomic_DNA"/>
</dbReference>
<dbReference type="InterPro" id="IPR021443">
    <property type="entry name" value="DUF3093"/>
</dbReference>
<keyword evidence="3" id="KW-1185">Reference proteome</keyword>
<keyword evidence="1" id="KW-0472">Membrane</keyword>
<feature type="transmembrane region" description="Helical" evidence="1">
    <location>
        <begin position="36"/>
        <end position="56"/>
    </location>
</feature>
<keyword evidence="1" id="KW-0812">Transmembrane</keyword>
<evidence type="ECO:0000256" key="1">
    <source>
        <dbReference type="SAM" id="Phobius"/>
    </source>
</evidence>
<accession>A0ABR5F4Z0</accession>
<evidence type="ECO:0008006" key="4">
    <source>
        <dbReference type="Google" id="ProtNLM"/>
    </source>
</evidence>
<protein>
    <recommendedName>
        <fullName evidence="4">PH domain-containing protein</fullName>
    </recommendedName>
</protein>
<evidence type="ECO:0000313" key="2">
    <source>
        <dbReference type="EMBL" id="KLL11791.1"/>
    </source>
</evidence>
<reference evidence="2 3" key="1">
    <citation type="submission" date="2014-12" db="EMBL/GenBank/DDBJ databases">
        <title>Frankia sp. BMG5.1 draft genome.</title>
        <authorList>
            <person name="Gtari M."/>
            <person name="Ghodhbane-Gtari F."/>
            <person name="Nouioui I."/>
            <person name="Ktari A."/>
            <person name="Hezbri K."/>
            <person name="Mimouni W."/>
            <person name="Sbissi I."/>
            <person name="Ayari A."/>
            <person name="Yamanaka T."/>
            <person name="Normand P."/>
            <person name="Tisa L.S."/>
            <person name="Boudabous A."/>
        </authorList>
    </citation>
    <scope>NUCLEOTIDE SEQUENCE [LARGE SCALE GENOMIC DNA]</scope>
    <source>
        <strain evidence="2 3">BMG5.1</strain>
    </source>
</reference>
<comment type="caution">
    <text evidence="2">The sequence shown here is derived from an EMBL/GenBank/DDBJ whole genome shotgun (WGS) entry which is preliminary data.</text>
</comment>
<feature type="transmembrane region" description="Helical" evidence="1">
    <location>
        <begin position="12"/>
        <end position="30"/>
    </location>
</feature>
<sequence length="148" mass="16017">MRYEERLAVPRLWHVWAALCAGVFGSYFTVYTGSGWIRAAVYVGMFVGMEAGLWALGRARLAVTDQTVAAAGRVLPRDGVRDVAACSDIRTALAPGTYAVTRPWIRTGVWIRTAGEVWVLSCRHPDRFVAATGVRGHPLTGADSGRPG</sequence>
<name>A0ABR5F4Z0_9ACTN</name>
<evidence type="ECO:0000313" key="3">
    <source>
        <dbReference type="Proteomes" id="UP000035425"/>
    </source>
</evidence>
<proteinExistence type="predicted"/>
<keyword evidence="1" id="KW-1133">Transmembrane helix</keyword>
<dbReference type="Proteomes" id="UP000035425">
    <property type="component" value="Unassembled WGS sequence"/>
</dbReference>